<organism evidence="5 6">
    <name type="scientific">Paenibacillus hodogayensis</name>
    <dbReference type="NCBI Taxonomy" id="279208"/>
    <lineage>
        <taxon>Bacteria</taxon>
        <taxon>Bacillati</taxon>
        <taxon>Bacillota</taxon>
        <taxon>Bacilli</taxon>
        <taxon>Bacillales</taxon>
        <taxon>Paenibacillaceae</taxon>
        <taxon>Paenibacillus</taxon>
    </lineage>
</organism>
<dbReference type="Pfam" id="PF02311">
    <property type="entry name" value="AraC_binding"/>
    <property type="match status" value="1"/>
</dbReference>
<evidence type="ECO:0000256" key="2">
    <source>
        <dbReference type="ARBA" id="ARBA00023125"/>
    </source>
</evidence>
<feature type="domain" description="HTH araC/xylS-type" evidence="4">
    <location>
        <begin position="157"/>
        <end position="255"/>
    </location>
</feature>
<dbReference type="Proteomes" id="UP001589619">
    <property type="component" value="Unassembled WGS sequence"/>
</dbReference>
<dbReference type="SMART" id="SM00342">
    <property type="entry name" value="HTH_ARAC"/>
    <property type="match status" value="1"/>
</dbReference>
<evidence type="ECO:0000259" key="4">
    <source>
        <dbReference type="PROSITE" id="PS01124"/>
    </source>
</evidence>
<comment type="caution">
    <text evidence="5">The sequence shown here is derived from an EMBL/GenBank/DDBJ whole genome shotgun (WGS) entry which is preliminary data.</text>
</comment>
<dbReference type="EMBL" id="JBHMAG010000022">
    <property type="protein sequence ID" value="MFB9756298.1"/>
    <property type="molecule type" value="Genomic_DNA"/>
</dbReference>
<keyword evidence="2" id="KW-0238">DNA-binding</keyword>
<evidence type="ECO:0000313" key="6">
    <source>
        <dbReference type="Proteomes" id="UP001589619"/>
    </source>
</evidence>
<dbReference type="PROSITE" id="PS00041">
    <property type="entry name" value="HTH_ARAC_FAMILY_1"/>
    <property type="match status" value="1"/>
</dbReference>
<dbReference type="Pfam" id="PF12833">
    <property type="entry name" value="HTH_18"/>
    <property type="match status" value="1"/>
</dbReference>
<evidence type="ECO:0000313" key="5">
    <source>
        <dbReference type="EMBL" id="MFB9756298.1"/>
    </source>
</evidence>
<dbReference type="InterPro" id="IPR037923">
    <property type="entry name" value="HTH-like"/>
</dbReference>
<dbReference type="PANTHER" id="PTHR43280">
    <property type="entry name" value="ARAC-FAMILY TRANSCRIPTIONAL REGULATOR"/>
    <property type="match status" value="1"/>
</dbReference>
<name>A0ABV5W724_9BACL</name>
<dbReference type="InterPro" id="IPR014710">
    <property type="entry name" value="RmlC-like_jellyroll"/>
</dbReference>
<dbReference type="SUPFAM" id="SSF46689">
    <property type="entry name" value="Homeodomain-like"/>
    <property type="match status" value="2"/>
</dbReference>
<proteinExistence type="predicted"/>
<keyword evidence="6" id="KW-1185">Reference proteome</keyword>
<keyword evidence="3" id="KW-0804">Transcription</keyword>
<dbReference type="InterPro" id="IPR003313">
    <property type="entry name" value="AraC-bd"/>
</dbReference>
<dbReference type="Gene3D" id="2.60.120.10">
    <property type="entry name" value="Jelly Rolls"/>
    <property type="match status" value="1"/>
</dbReference>
<sequence length="262" mass="30107">MISPVAVYFERCEPNWSFPQSVTQNHILLLVTDGSFTYVANGEELSLISGDVLYVPKGTVRSGKNRPDQPHHMYVAHFSYEGDGDKTSILREGCCRHLKLFNADYLKHRFSLLTQHWLRKTKYYEAICHGILLEMLAIVNDEADAHQLPTATMNLVMLIQEYIVNHYRERITVAALAKQVDRTPNYISAVFRQATGQTITEYIQQIRINAARDLLINSQMTIGEISEYLGFCEQSHFNKVFKKLTGVPPSTHLKEKTKVWRE</sequence>
<accession>A0ABV5W724</accession>
<dbReference type="PROSITE" id="PS01124">
    <property type="entry name" value="HTH_ARAC_FAMILY_2"/>
    <property type="match status" value="1"/>
</dbReference>
<evidence type="ECO:0000256" key="3">
    <source>
        <dbReference type="ARBA" id="ARBA00023163"/>
    </source>
</evidence>
<keyword evidence="1" id="KW-0805">Transcription regulation</keyword>
<reference evidence="5 6" key="1">
    <citation type="submission" date="2024-09" db="EMBL/GenBank/DDBJ databases">
        <authorList>
            <person name="Sun Q."/>
            <person name="Mori K."/>
        </authorList>
    </citation>
    <scope>NUCLEOTIDE SEQUENCE [LARGE SCALE GENOMIC DNA]</scope>
    <source>
        <strain evidence="5 6">JCM 12520</strain>
    </source>
</reference>
<dbReference type="InterPro" id="IPR009057">
    <property type="entry name" value="Homeodomain-like_sf"/>
</dbReference>
<evidence type="ECO:0000256" key="1">
    <source>
        <dbReference type="ARBA" id="ARBA00023015"/>
    </source>
</evidence>
<dbReference type="SUPFAM" id="SSF51215">
    <property type="entry name" value="Regulatory protein AraC"/>
    <property type="match status" value="1"/>
</dbReference>
<dbReference type="RefSeq" id="WP_344917333.1">
    <property type="nucleotide sequence ID" value="NZ_BAAAYO010000021.1"/>
</dbReference>
<dbReference type="Gene3D" id="1.10.10.60">
    <property type="entry name" value="Homeodomain-like"/>
    <property type="match status" value="2"/>
</dbReference>
<protein>
    <submittedName>
        <fullName evidence="5">AraC family transcriptional regulator</fullName>
    </submittedName>
</protein>
<dbReference type="PANTHER" id="PTHR43280:SF2">
    <property type="entry name" value="HTH-TYPE TRANSCRIPTIONAL REGULATOR EXSA"/>
    <property type="match status" value="1"/>
</dbReference>
<dbReference type="InterPro" id="IPR018060">
    <property type="entry name" value="HTH_AraC"/>
</dbReference>
<gene>
    <name evidence="5" type="ORF">ACFFNY_32370</name>
</gene>
<dbReference type="InterPro" id="IPR018062">
    <property type="entry name" value="HTH_AraC-typ_CS"/>
</dbReference>